<evidence type="ECO:0000313" key="2">
    <source>
        <dbReference type="EMBL" id="ODN73836.1"/>
    </source>
</evidence>
<feature type="region of interest" description="Disordered" evidence="1">
    <location>
        <begin position="341"/>
        <end position="373"/>
    </location>
</feature>
<sequence>MLLANYGSDSGSDSESDAPPAPPPAPKPTTAAQPPKKKKPVKITLDLPKSANAAEDEGDREKRKKGDADSDDERAPKKARLPKGGKGNSSLLGMLPAPKRKLPAPPSASGSGSKGASGLVVNKAMARPQLPAPPKLAKAEDDSDEEESVLLPPSLARKQNKEEVVDLFGLSSAPAPKPKAATASAIKPPAISSAPLAPDFVPPEPTSSDAYPGYYQLPSGEWRAHDPAYYASCFPSSSAQQEPEAEEDGRVGKHWDAFEKGQFKGQILDIDANQGLEEARKEAERRELMKKPKAPGDEFVYQASRRVPKGQIKGLASQRHQLTSLLSTAYSQREELEQRIAANKKGMQGAGHKYGQSAQSRRPGHQLNVQAGF</sequence>
<reference evidence="2 3" key="1">
    <citation type="submission" date="2016-06" db="EMBL/GenBank/DDBJ databases">
        <title>Evolution of pathogenesis and genome organization in the Tremellales.</title>
        <authorList>
            <person name="Cuomo C."/>
            <person name="Litvintseva A."/>
            <person name="Heitman J."/>
            <person name="Chen Y."/>
            <person name="Sun S."/>
            <person name="Springer D."/>
            <person name="Dromer F."/>
            <person name="Young S."/>
            <person name="Zeng Q."/>
            <person name="Chapman S."/>
            <person name="Gujja S."/>
            <person name="Saif S."/>
            <person name="Birren B."/>
        </authorList>
    </citation>
    <scope>NUCLEOTIDE SEQUENCE [LARGE SCALE GENOMIC DNA]</scope>
    <source>
        <strain evidence="2 3">CBS 6039</strain>
    </source>
</reference>
<dbReference type="RefSeq" id="XP_018989698.1">
    <property type="nucleotide sequence ID" value="XM_019142055.1"/>
</dbReference>
<gene>
    <name evidence="2" type="ORF">L202_07360</name>
</gene>
<feature type="region of interest" description="Disordered" evidence="1">
    <location>
        <begin position="1"/>
        <end position="212"/>
    </location>
</feature>
<evidence type="ECO:0000256" key="1">
    <source>
        <dbReference type="SAM" id="MobiDB-lite"/>
    </source>
</evidence>
<feature type="compositionally biased region" description="Basic and acidic residues" evidence="1">
    <location>
        <begin position="59"/>
        <end position="76"/>
    </location>
</feature>
<evidence type="ECO:0000313" key="3">
    <source>
        <dbReference type="Proteomes" id="UP000094065"/>
    </source>
</evidence>
<accession>A0A1E3HDM0</accession>
<name>A0A1E3HDM0_9TREE</name>
<dbReference type="Proteomes" id="UP000094065">
    <property type="component" value="Unassembled WGS sequence"/>
</dbReference>
<dbReference type="AlphaFoldDB" id="A0A1E3HDM0"/>
<protein>
    <recommendedName>
        <fullName evidence="4">Mitotic checkpoint regulator, MAD2B-interacting-domain-containing protein</fullName>
    </recommendedName>
</protein>
<feature type="compositionally biased region" description="Low complexity" evidence="1">
    <location>
        <begin position="107"/>
        <end position="118"/>
    </location>
</feature>
<keyword evidence="3" id="KW-1185">Reference proteome</keyword>
<dbReference type="EMBL" id="AWGJ01000012">
    <property type="protein sequence ID" value="ODN73836.1"/>
    <property type="molecule type" value="Genomic_DNA"/>
</dbReference>
<feature type="compositionally biased region" description="Low complexity" evidence="1">
    <location>
        <begin position="170"/>
        <end position="198"/>
    </location>
</feature>
<dbReference type="PANTHER" id="PTHR13621:SF2">
    <property type="entry name" value="PROLINE-RICH PROTEIN PRCC"/>
    <property type="match status" value="1"/>
</dbReference>
<dbReference type="GO" id="GO:0005634">
    <property type="term" value="C:nucleus"/>
    <property type="evidence" value="ECO:0007669"/>
    <property type="project" value="TreeGrafter"/>
</dbReference>
<evidence type="ECO:0008006" key="4">
    <source>
        <dbReference type="Google" id="ProtNLM"/>
    </source>
</evidence>
<organism evidence="2 3">
    <name type="scientific">Cryptococcus amylolentus CBS 6039</name>
    <dbReference type="NCBI Taxonomy" id="1295533"/>
    <lineage>
        <taxon>Eukaryota</taxon>
        <taxon>Fungi</taxon>
        <taxon>Dikarya</taxon>
        <taxon>Basidiomycota</taxon>
        <taxon>Agaricomycotina</taxon>
        <taxon>Tremellomycetes</taxon>
        <taxon>Tremellales</taxon>
        <taxon>Cryptococcaceae</taxon>
        <taxon>Cryptococcus</taxon>
    </lineage>
</organism>
<dbReference type="Pfam" id="PF10253">
    <property type="entry name" value="PRCC"/>
    <property type="match status" value="1"/>
</dbReference>
<dbReference type="GeneID" id="30158669"/>
<comment type="caution">
    <text evidence="2">The sequence shown here is derived from an EMBL/GenBank/DDBJ whole genome shotgun (WGS) entry which is preliminary data.</text>
</comment>
<dbReference type="OrthoDB" id="2555634at2759"/>
<dbReference type="InterPro" id="IPR018800">
    <property type="entry name" value="PRCC"/>
</dbReference>
<dbReference type="STRING" id="1295533.A0A1E3HDM0"/>
<proteinExistence type="predicted"/>
<dbReference type="PANTHER" id="PTHR13621">
    <property type="entry name" value="PROLINE-RICH PROTEIN PRCC"/>
    <property type="match status" value="1"/>
</dbReference>